<dbReference type="EMBL" id="JACCCQ010000001">
    <property type="protein sequence ID" value="NYF58989.1"/>
    <property type="molecule type" value="Genomic_DNA"/>
</dbReference>
<keyword evidence="2" id="KW-1185">Reference proteome</keyword>
<proteinExistence type="predicted"/>
<evidence type="ECO:0000313" key="2">
    <source>
        <dbReference type="Proteomes" id="UP000631553"/>
    </source>
</evidence>
<sequence length="222" mass="24431">MKRKRALDFSWDKGEESATYVTLSLLIVGQLASLASQPLENFMDKSGTILLLATALLLVFRRINRHLERTSTALSQVGFADAVSSVAATSHRTAELFLFANDGTKYYHFLSEQKFAAARLRVLLCDASHAAKWQRLAERRLVGEVEVRHARLDPILHLFGSQDGGAMMGPFIRRAQAKASPGETFFVSPLSVDGRAVANALSQIFESAWAAAIIVDTTVEHQ</sequence>
<protein>
    <submittedName>
        <fullName evidence="1">Uncharacterized protein</fullName>
    </submittedName>
</protein>
<comment type="caution">
    <text evidence="1">The sequence shown here is derived from an EMBL/GenBank/DDBJ whole genome shotgun (WGS) entry which is preliminary data.</text>
</comment>
<accession>A0ABX2RUP7</accession>
<gene>
    <name evidence="1" type="ORF">HDA35_004820</name>
</gene>
<organism evidence="1 2">
    <name type="scientific">Micromonospora purpureochromogenes</name>
    <dbReference type="NCBI Taxonomy" id="47872"/>
    <lineage>
        <taxon>Bacteria</taxon>
        <taxon>Bacillati</taxon>
        <taxon>Actinomycetota</taxon>
        <taxon>Actinomycetes</taxon>
        <taxon>Micromonosporales</taxon>
        <taxon>Micromonosporaceae</taxon>
        <taxon>Micromonospora</taxon>
    </lineage>
</organism>
<dbReference type="RefSeq" id="WP_179804762.1">
    <property type="nucleotide sequence ID" value="NZ_JACCCQ010000001.1"/>
</dbReference>
<dbReference type="Proteomes" id="UP000631553">
    <property type="component" value="Unassembled WGS sequence"/>
</dbReference>
<reference evidence="1 2" key="1">
    <citation type="submission" date="2020-07" db="EMBL/GenBank/DDBJ databases">
        <title>Sequencing the genomes of 1000 actinobacteria strains.</title>
        <authorList>
            <person name="Klenk H.-P."/>
        </authorList>
    </citation>
    <scope>NUCLEOTIDE SEQUENCE [LARGE SCALE GENOMIC DNA]</scope>
    <source>
        <strain evidence="1 2">DSM 43814</strain>
    </source>
</reference>
<evidence type="ECO:0000313" key="1">
    <source>
        <dbReference type="EMBL" id="NYF58989.1"/>
    </source>
</evidence>
<name>A0ABX2RUP7_9ACTN</name>